<dbReference type="Pfam" id="PF00126">
    <property type="entry name" value="HTH_1"/>
    <property type="match status" value="1"/>
</dbReference>
<reference evidence="6" key="1">
    <citation type="submission" date="2020-10" db="EMBL/GenBank/DDBJ databases">
        <authorList>
            <person name="Gilroy R."/>
        </authorList>
    </citation>
    <scope>NUCLEOTIDE SEQUENCE</scope>
    <source>
        <strain evidence="6">ChiBcec2-4451</strain>
    </source>
</reference>
<dbReference type="SUPFAM" id="SSF46785">
    <property type="entry name" value="Winged helix' DNA-binding domain"/>
    <property type="match status" value="1"/>
</dbReference>
<dbReference type="Proteomes" id="UP000886723">
    <property type="component" value="Unassembled WGS sequence"/>
</dbReference>
<dbReference type="PRINTS" id="PR00039">
    <property type="entry name" value="HTHLYSR"/>
</dbReference>
<dbReference type="Gene3D" id="3.40.190.290">
    <property type="match status" value="1"/>
</dbReference>
<proteinExistence type="inferred from homology"/>
<name>A0A9D1T7F4_9FIRM</name>
<reference evidence="6" key="2">
    <citation type="journal article" date="2021" name="PeerJ">
        <title>Extensive microbial diversity within the chicken gut microbiome revealed by metagenomics and culture.</title>
        <authorList>
            <person name="Gilroy R."/>
            <person name="Ravi A."/>
            <person name="Getino M."/>
            <person name="Pursley I."/>
            <person name="Horton D.L."/>
            <person name="Alikhan N.F."/>
            <person name="Baker D."/>
            <person name="Gharbi K."/>
            <person name="Hall N."/>
            <person name="Watson M."/>
            <person name="Adriaenssens E.M."/>
            <person name="Foster-Nyarko E."/>
            <person name="Jarju S."/>
            <person name="Secka A."/>
            <person name="Antonio M."/>
            <person name="Oren A."/>
            <person name="Chaudhuri R.R."/>
            <person name="La Ragione R."/>
            <person name="Hildebrand F."/>
            <person name="Pallen M.J."/>
        </authorList>
    </citation>
    <scope>NUCLEOTIDE SEQUENCE</scope>
    <source>
        <strain evidence="6">ChiBcec2-4451</strain>
    </source>
</reference>
<dbReference type="GO" id="GO:0000976">
    <property type="term" value="F:transcription cis-regulatory region binding"/>
    <property type="evidence" value="ECO:0007669"/>
    <property type="project" value="TreeGrafter"/>
</dbReference>
<dbReference type="InterPro" id="IPR036388">
    <property type="entry name" value="WH-like_DNA-bd_sf"/>
</dbReference>
<dbReference type="AlphaFoldDB" id="A0A9D1T7F4"/>
<evidence type="ECO:0000313" key="7">
    <source>
        <dbReference type="Proteomes" id="UP000886723"/>
    </source>
</evidence>
<comment type="similarity">
    <text evidence="1">Belongs to the LysR transcriptional regulatory family.</text>
</comment>
<feature type="domain" description="HTH lysR-type" evidence="5">
    <location>
        <begin position="1"/>
        <end position="58"/>
    </location>
</feature>
<protein>
    <submittedName>
        <fullName evidence="6">LysR family transcriptional regulator</fullName>
    </submittedName>
</protein>
<keyword evidence="4" id="KW-0804">Transcription</keyword>
<dbReference type="PANTHER" id="PTHR30126">
    <property type="entry name" value="HTH-TYPE TRANSCRIPTIONAL REGULATOR"/>
    <property type="match status" value="1"/>
</dbReference>
<dbReference type="SUPFAM" id="SSF53850">
    <property type="entry name" value="Periplasmic binding protein-like II"/>
    <property type="match status" value="1"/>
</dbReference>
<gene>
    <name evidence="6" type="ORF">IAA63_12065</name>
</gene>
<comment type="caution">
    <text evidence="6">The sequence shown here is derived from an EMBL/GenBank/DDBJ whole genome shotgun (WGS) entry which is preliminary data.</text>
</comment>
<keyword evidence="3" id="KW-0238">DNA-binding</keyword>
<organism evidence="6 7">
    <name type="scientific">Candidatus Pullilachnospira stercoravium</name>
    <dbReference type="NCBI Taxonomy" id="2840913"/>
    <lineage>
        <taxon>Bacteria</taxon>
        <taxon>Bacillati</taxon>
        <taxon>Bacillota</taxon>
        <taxon>Clostridia</taxon>
        <taxon>Lachnospirales</taxon>
        <taxon>Lachnospiraceae</taxon>
        <taxon>Lachnospiraceae incertae sedis</taxon>
        <taxon>Candidatus Pullilachnospira</taxon>
    </lineage>
</organism>
<keyword evidence="2" id="KW-0805">Transcription regulation</keyword>
<dbReference type="FunFam" id="1.10.10.10:FF:000001">
    <property type="entry name" value="LysR family transcriptional regulator"/>
    <property type="match status" value="1"/>
</dbReference>
<sequence length="305" mass="34406">MTIRHLKIFLAVAETGKMSEAAAKLYISQPTVSQAIRELEDHYGTRLFERLSKKLYITPAGKELYAGALKAVREFDQLEQNMKEGSLREVLRLGASITVGTCLIPALLKDFEGAMPQVETSVHVTNTHIIEEMLLNSQLDLAVVEGEISSPDLICHSLVEDYLIMACGPGHPFARQKEIPVSALDGQDYAMREEGSGTRALFEKFALRHGLRLNIRWEANCPATIRQAVIHNHCLAVMSVRLLTDEIRTGLIHPIRNPSGEWNRHFRLVYHKNKYLTPSMECFRDILSRYRHPEDLSCSCPSVLV</sequence>
<dbReference type="Gene3D" id="1.10.10.10">
    <property type="entry name" value="Winged helix-like DNA-binding domain superfamily/Winged helix DNA-binding domain"/>
    <property type="match status" value="1"/>
</dbReference>
<dbReference type="InterPro" id="IPR036390">
    <property type="entry name" value="WH_DNA-bd_sf"/>
</dbReference>
<dbReference type="EMBL" id="DVON01000257">
    <property type="protein sequence ID" value="HIV13859.1"/>
    <property type="molecule type" value="Genomic_DNA"/>
</dbReference>
<evidence type="ECO:0000256" key="3">
    <source>
        <dbReference type="ARBA" id="ARBA00023125"/>
    </source>
</evidence>
<dbReference type="InterPro" id="IPR005119">
    <property type="entry name" value="LysR_subst-bd"/>
</dbReference>
<dbReference type="GO" id="GO:0003700">
    <property type="term" value="F:DNA-binding transcription factor activity"/>
    <property type="evidence" value="ECO:0007669"/>
    <property type="project" value="InterPro"/>
</dbReference>
<dbReference type="PROSITE" id="PS50931">
    <property type="entry name" value="HTH_LYSR"/>
    <property type="match status" value="1"/>
</dbReference>
<dbReference type="PANTHER" id="PTHR30126:SF39">
    <property type="entry name" value="HTH-TYPE TRANSCRIPTIONAL REGULATOR CYSL"/>
    <property type="match status" value="1"/>
</dbReference>
<evidence type="ECO:0000256" key="2">
    <source>
        <dbReference type="ARBA" id="ARBA00023015"/>
    </source>
</evidence>
<dbReference type="InterPro" id="IPR000847">
    <property type="entry name" value="LysR_HTH_N"/>
</dbReference>
<evidence type="ECO:0000256" key="1">
    <source>
        <dbReference type="ARBA" id="ARBA00009437"/>
    </source>
</evidence>
<evidence type="ECO:0000256" key="4">
    <source>
        <dbReference type="ARBA" id="ARBA00023163"/>
    </source>
</evidence>
<accession>A0A9D1T7F4</accession>
<evidence type="ECO:0000313" key="6">
    <source>
        <dbReference type="EMBL" id="HIV13859.1"/>
    </source>
</evidence>
<dbReference type="Pfam" id="PF03466">
    <property type="entry name" value="LysR_substrate"/>
    <property type="match status" value="1"/>
</dbReference>
<evidence type="ECO:0000259" key="5">
    <source>
        <dbReference type="PROSITE" id="PS50931"/>
    </source>
</evidence>